<comment type="caution">
    <text evidence="2">The sequence shown here is derived from an EMBL/GenBank/DDBJ whole genome shotgun (WGS) entry which is preliminary data.</text>
</comment>
<gene>
    <name evidence="2" type="ORF">CHA01nite_20400</name>
</gene>
<name>A0A511YM97_9FLAO</name>
<sequence length="444" mass="51130">MLSKIIKFTVMRKTYYAKLAVVGILLTVLFTFQYYTGRDKEDFSGVKFITEPPAEIILTEFDPNELDAGQWQNLGFTERQVATILNYRKVVGGKFISKEQLKKCFAISEDKFSILAPYVLLPETGQAAKSNHFSNHEKKAISISGSFNPDRYSAADWQKMGFSEKQAAAILKYKTYLGGSFISKEKFKECFIISDENFRKISPYLLLPEKTPAGSGPDGKSMNSGNRKIRYYAFDPNTLDLEGWKAFGFSERQAQTIVNYRDRNLKGNFKSVEDLQKCFVISPEKFAELKPFIRLNTADTAANISRQKPETRQQEETDFSKVDLNSITFRQLIEFGFDEKAAGSMIGFRKKLGGFVTKEQILTTYNIDPELTKKLLSTAQLNTSNVQKYTLTEAPEEWLKNHPYFKYSADKIIFYRLSEKDERKIWKLLKVKPEYEARMKLYLK</sequence>
<dbReference type="InterPro" id="IPR051675">
    <property type="entry name" value="Endo/Exo/Phosphatase_dom_1"/>
</dbReference>
<accession>A0A511YM97</accession>
<keyword evidence="1" id="KW-0812">Transmembrane</keyword>
<evidence type="ECO:0000256" key="1">
    <source>
        <dbReference type="SAM" id="Phobius"/>
    </source>
</evidence>
<dbReference type="Pfam" id="PF12836">
    <property type="entry name" value="HHH_3"/>
    <property type="match status" value="1"/>
</dbReference>
<dbReference type="PANTHER" id="PTHR21180">
    <property type="entry name" value="ENDONUCLEASE/EXONUCLEASE/PHOSPHATASE FAMILY DOMAIN-CONTAINING PROTEIN 1"/>
    <property type="match status" value="1"/>
</dbReference>
<feature type="transmembrane region" description="Helical" evidence="1">
    <location>
        <begin position="15"/>
        <end position="35"/>
    </location>
</feature>
<organism evidence="2 3">
    <name type="scientific">Chryseobacterium hagamense</name>
    <dbReference type="NCBI Taxonomy" id="395935"/>
    <lineage>
        <taxon>Bacteria</taxon>
        <taxon>Pseudomonadati</taxon>
        <taxon>Bacteroidota</taxon>
        <taxon>Flavobacteriia</taxon>
        <taxon>Flavobacteriales</taxon>
        <taxon>Weeksellaceae</taxon>
        <taxon>Chryseobacterium group</taxon>
        <taxon>Chryseobacterium</taxon>
    </lineage>
</organism>
<dbReference type="PANTHER" id="PTHR21180:SF32">
    <property type="entry name" value="ENDONUCLEASE_EXONUCLEASE_PHOSPHATASE FAMILY DOMAIN-CONTAINING PROTEIN 1"/>
    <property type="match status" value="1"/>
</dbReference>
<keyword evidence="3" id="KW-1185">Reference proteome</keyword>
<dbReference type="SUPFAM" id="SSF47781">
    <property type="entry name" value="RuvA domain 2-like"/>
    <property type="match status" value="4"/>
</dbReference>
<reference evidence="2 3" key="1">
    <citation type="submission" date="2019-07" db="EMBL/GenBank/DDBJ databases">
        <title>Whole genome shotgun sequence of Chryseobacterium hagamense NBRC 105253.</title>
        <authorList>
            <person name="Hosoyama A."/>
            <person name="Uohara A."/>
            <person name="Ohji S."/>
            <person name="Ichikawa N."/>
        </authorList>
    </citation>
    <scope>NUCLEOTIDE SEQUENCE [LARGE SCALE GENOMIC DNA]</scope>
    <source>
        <strain evidence="2 3">NBRC 105253</strain>
    </source>
</reference>
<keyword evidence="1" id="KW-1133">Transmembrane helix</keyword>
<keyword evidence="1" id="KW-0472">Membrane</keyword>
<protein>
    <recommendedName>
        <fullName evidence="4">Competence protein ComEA</fullName>
    </recommendedName>
</protein>
<dbReference type="RefSeq" id="WP_228458393.1">
    <property type="nucleotide sequence ID" value="NZ_BJYJ01000009.1"/>
</dbReference>
<dbReference type="AlphaFoldDB" id="A0A511YM97"/>
<proteinExistence type="predicted"/>
<dbReference type="Proteomes" id="UP000321863">
    <property type="component" value="Unassembled WGS sequence"/>
</dbReference>
<dbReference type="Gene3D" id="1.10.150.310">
    <property type="entry name" value="Tex RuvX-like domain-like"/>
    <property type="match status" value="1"/>
</dbReference>
<evidence type="ECO:0008006" key="4">
    <source>
        <dbReference type="Google" id="ProtNLM"/>
    </source>
</evidence>
<dbReference type="InterPro" id="IPR010994">
    <property type="entry name" value="RuvA_2-like"/>
</dbReference>
<dbReference type="EMBL" id="BJYJ01000009">
    <property type="protein sequence ID" value="GEN76300.1"/>
    <property type="molecule type" value="Genomic_DNA"/>
</dbReference>
<evidence type="ECO:0000313" key="2">
    <source>
        <dbReference type="EMBL" id="GEN76300.1"/>
    </source>
</evidence>
<evidence type="ECO:0000313" key="3">
    <source>
        <dbReference type="Proteomes" id="UP000321863"/>
    </source>
</evidence>